<dbReference type="Pfam" id="PF20150">
    <property type="entry name" value="2EXR"/>
    <property type="match status" value="1"/>
</dbReference>
<feature type="domain" description="2EXR" evidence="1">
    <location>
        <begin position="68"/>
        <end position="173"/>
    </location>
</feature>
<dbReference type="InterPro" id="IPR045518">
    <property type="entry name" value="2EXR"/>
</dbReference>
<dbReference type="PANTHER" id="PTHR35910">
    <property type="entry name" value="2EXR DOMAIN-CONTAINING PROTEIN"/>
    <property type="match status" value="1"/>
</dbReference>
<keyword evidence="3" id="KW-1185">Reference proteome</keyword>
<dbReference type="EMBL" id="MAVT02000161">
    <property type="protein sequence ID" value="POS78769.1"/>
    <property type="molecule type" value="Genomic_DNA"/>
</dbReference>
<dbReference type="PANTHER" id="PTHR35910:SF1">
    <property type="entry name" value="2EXR DOMAIN-CONTAINING PROTEIN"/>
    <property type="match status" value="1"/>
</dbReference>
<evidence type="ECO:0000259" key="1">
    <source>
        <dbReference type="Pfam" id="PF20150"/>
    </source>
</evidence>
<evidence type="ECO:0000313" key="2">
    <source>
        <dbReference type="EMBL" id="POS78769.1"/>
    </source>
</evidence>
<dbReference type="AlphaFoldDB" id="A0A2P5I8D1"/>
<name>A0A2P5I8D1_DIAHE</name>
<reference evidence="2" key="1">
    <citation type="submission" date="2017-09" db="EMBL/GenBank/DDBJ databases">
        <title>Polyketide synthases of a Diaporthe helianthi virulent isolate.</title>
        <authorList>
            <person name="Baroncelli R."/>
        </authorList>
    </citation>
    <scope>NUCLEOTIDE SEQUENCE [LARGE SCALE GENOMIC DNA]</scope>
    <source>
        <strain evidence="2">7/96</strain>
    </source>
</reference>
<evidence type="ECO:0000313" key="3">
    <source>
        <dbReference type="Proteomes" id="UP000094444"/>
    </source>
</evidence>
<organism evidence="2 3">
    <name type="scientific">Diaporthe helianthi</name>
    <dbReference type="NCBI Taxonomy" id="158607"/>
    <lineage>
        <taxon>Eukaryota</taxon>
        <taxon>Fungi</taxon>
        <taxon>Dikarya</taxon>
        <taxon>Ascomycota</taxon>
        <taxon>Pezizomycotina</taxon>
        <taxon>Sordariomycetes</taxon>
        <taxon>Sordariomycetidae</taxon>
        <taxon>Diaporthales</taxon>
        <taxon>Diaporthaceae</taxon>
        <taxon>Diaporthe</taxon>
    </lineage>
</organism>
<dbReference type="Proteomes" id="UP000094444">
    <property type="component" value="Unassembled WGS sequence"/>
</dbReference>
<gene>
    <name evidence="2" type="ORF">DHEL01_v202836</name>
</gene>
<accession>A0A2P5I8D1</accession>
<dbReference type="OrthoDB" id="3546385at2759"/>
<proteinExistence type="predicted"/>
<sequence length="338" mass="37632">MGRRTCPNWTCGGLIFLQQQLMKTWREMYTSVDGRAPQDEPLELDNREAAVTQDGPEEKHETAVATQFHLFPDLPPELRLQIWEAAAREKRYVVLNPPCNSLGDCLKLCWDSRAHGDPEQAEDRRRPLWTSPTPPPPLLSVSWEARQVALKTWRPSFGCAGFPAAVYINFDQDDVVIGSGARANHIYFGLRGSTDIFRPWDNWVARAMVGAWANTPDVENIQRVVACGRFMQGLRDYPDIPDFMTGLKSLTMVKIGNLKEPCDCGHFRCSPHGREIYTTTSRSGKGVPLVSLGGIDFAKTPGRSAGATTRSFAELKIIDFEGGSASEDVERCWDGSGV</sequence>
<protein>
    <recommendedName>
        <fullName evidence="1">2EXR domain-containing protein</fullName>
    </recommendedName>
</protein>
<dbReference type="STRING" id="158607.A0A2P5I8D1"/>
<comment type="caution">
    <text evidence="2">The sequence shown here is derived from an EMBL/GenBank/DDBJ whole genome shotgun (WGS) entry which is preliminary data.</text>
</comment>
<dbReference type="InParanoid" id="A0A2P5I8D1"/>